<dbReference type="GO" id="GO:0051603">
    <property type="term" value="P:proteolysis involved in protein catabolic process"/>
    <property type="evidence" value="ECO:0007669"/>
    <property type="project" value="InterPro"/>
</dbReference>
<dbReference type="Gene3D" id="3.60.20.10">
    <property type="entry name" value="Glutamine Phosphoribosylpyrophosphate, subunit 1, domain 1"/>
    <property type="match status" value="1"/>
</dbReference>
<proteinExistence type="predicted"/>
<reference evidence="4" key="1">
    <citation type="journal article" date="2014" name="Front. Microbiol.">
        <title>High frequency of phylogenetically diverse reductive dehalogenase-homologous genes in deep subseafloor sedimentary metagenomes.</title>
        <authorList>
            <person name="Kawai M."/>
            <person name="Futagami T."/>
            <person name="Toyoda A."/>
            <person name="Takaki Y."/>
            <person name="Nishi S."/>
            <person name="Hori S."/>
            <person name="Arai W."/>
            <person name="Tsubouchi T."/>
            <person name="Morono Y."/>
            <person name="Uchiyama I."/>
            <person name="Ito T."/>
            <person name="Fujiyama A."/>
            <person name="Inagaki F."/>
            <person name="Takami H."/>
        </authorList>
    </citation>
    <scope>NUCLEOTIDE SEQUENCE</scope>
    <source>
        <strain evidence="4">Expedition CK06-06</strain>
    </source>
</reference>
<keyword evidence="1" id="KW-0963">Cytoplasm</keyword>
<evidence type="ECO:0000256" key="2">
    <source>
        <dbReference type="ARBA" id="ARBA00022670"/>
    </source>
</evidence>
<dbReference type="Pfam" id="PF00227">
    <property type="entry name" value="Proteasome"/>
    <property type="match status" value="1"/>
</dbReference>
<keyword evidence="3" id="KW-0378">Hydrolase</keyword>
<evidence type="ECO:0000313" key="4">
    <source>
        <dbReference type="EMBL" id="GAI65496.1"/>
    </source>
</evidence>
<accession>X1REU4</accession>
<sequence length="111" mass="12195">MIPQQVGSLLAGFNEDGSVELYTIEPAGSLIKVEDYDANFGSGMPFVLGLLERQYKKDMTVKEGVELAIEAIKSSTQRDVASGYGIDVFTITKEGINKVVEQEIKSEFKDQ</sequence>
<dbReference type="PANTHER" id="PTHR32194">
    <property type="entry name" value="METALLOPROTEASE TLDD"/>
    <property type="match status" value="1"/>
</dbReference>
<dbReference type="GO" id="GO:0005839">
    <property type="term" value="C:proteasome core complex"/>
    <property type="evidence" value="ECO:0007669"/>
    <property type="project" value="InterPro"/>
</dbReference>
<gene>
    <name evidence="4" type="ORF">S12H4_05722</name>
</gene>
<evidence type="ECO:0008006" key="5">
    <source>
        <dbReference type="Google" id="ProtNLM"/>
    </source>
</evidence>
<keyword evidence="2" id="KW-0645">Protease</keyword>
<dbReference type="GO" id="GO:0008233">
    <property type="term" value="F:peptidase activity"/>
    <property type="evidence" value="ECO:0007669"/>
    <property type="project" value="UniProtKB-KW"/>
</dbReference>
<dbReference type="EMBL" id="BARW01001927">
    <property type="protein sequence ID" value="GAI65496.1"/>
    <property type="molecule type" value="Genomic_DNA"/>
</dbReference>
<dbReference type="SUPFAM" id="SSF56235">
    <property type="entry name" value="N-terminal nucleophile aminohydrolases (Ntn hydrolases)"/>
    <property type="match status" value="1"/>
</dbReference>
<comment type="caution">
    <text evidence="4">The sequence shown here is derived from an EMBL/GenBank/DDBJ whole genome shotgun (WGS) entry which is preliminary data.</text>
</comment>
<dbReference type="InterPro" id="IPR029055">
    <property type="entry name" value="Ntn_hydrolases_N"/>
</dbReference>
<dbReference type="GO" id="GO:0005737">
    <property type="term" value="C:cytoplasm"/>
    <property type="evidence" value="ECO:0007669"/>
    <property type="project" value="TreeGrafter"/>
</dbReference>
<dbReference type="InterPro" id="IPR001353">
    <property type="entry name" value="Proteasome_sua/b"/>
</dbReference>
<dbReference type="InterPro" id="IPR023333">
    <property type="entry name" value="Proteasome_suB-type"/>
</dbReference>
<organism evidence="4">
    <name type="scientific">marine sediment metagenome</name>
    <dbReference type="NCBI Taxonomy" id="412755"/>
    <lineage>
        <taxon>unclassified sequences</taxon>
        <taxon>metagenomes</taxon>
        <taxon>ecological metagenomes</taxon>
    </lineage>
</organism>
<protein>
    <recommendedName>
        <fullName evidence="5">Proteasome endopeptidase complex</fullName>
    </recommendedName>
</protein>
<evidence type="ECO:0000256" key="3">
    <source>
        <dbReference type="ARBA" id="ARBA00022801"/>
    </source>
</evidence>
<name>X1REU4_9ZZZZ</name>
<evidence type="ECO:0000256" key="1">
    <source>
        <dbReference type="ARBA" id="ARBA00022490"/>
    </source>
</evidence>
<dbReference type="AlphaFoldDB" id="X1REU4"/>
<dbReference type="PANTHER" id="PTHR32194:SF0">
    <property type="entry name" value="ATP-DEPENDENT PROTEASE SUBUNIT HSLV"/>
    <property type="match status" value="1"/>
</dbReference>